<dbReference type="EMBL" id="JAGSPB010000002">
    <property type="protein sequence ID" value="MBV7267049.1"/>
    <property type="molecule type" value="Genomic_DNA"/>
</dbReference>
<evidence type="ECO:0000256" key="1">
    <source>
        <dbReference type="ARBA" id="ARBA00022723"/>
    </source>
</evidence>
<comment type="subcellular location">
    <subcellularLocation>
        <location evidence="5">Cytoplasm</location>
    </subcellularLocation>
    <text evidence="5">May associate with membranes.</text>
</comment>
<evidence type="ECO:0000256" key="6">
    <source>
        <dbReference type="SAM" id="Coils"/>
    </source>
</evidence>
<dbReference type="InterPro" id="IPR016496">
    <property type="entry name" value="GTPase_HflX"/>
</dbReference>
<accession>A0ABS6SPS6</accession>
<dbReference type="InterPro" id="IPR006073">
    <property type="entry name" value="GTP-bd"/>
</dbReference>
<dbReference type="CDD" id="cd01878">
    <property type="entry name" value="HflX"/>
    <property type="match status" value="1"/>
</dbReference>
<feature type="domain" description="Hflx-type G" evidence="7">
    <location>
        <begin position="202"/>
        <end position="376"/>
    </location>
</feature>
<name>A0ABS6SPS6_9SPHN</name>
<feature type="coiled-coil region" evidence="6">
    <location>
        <begin position="168"/>
        <end position="195"/>
    </location>
</feature>
<keyword evidence="4 5" id="KW-0342">GTP-binding</keyword>
<dbReference type="Proteomes" id="UP000699975">
    <property type="component" value="Unassembled WGS sequence"/>
</dbReference>
<comment type="caution">
    <text evidence="8">The sequence shown here is derived from an EMBL/GenBank/DDBJ whole genome shotgun (WGS) entry which is preliminary data.</text>
</comment>
<comment type="subunit">
    <text evidence="5">Monomer. Associates with the 50S ribosomal subunit.</text>
</comment>
<proteinExistence type="inferred from homology"/>
<dbReference type="PIRSF" id="PIRSF006809">
    <property type="entry name" value="GTP-binding_hflX_prd"/>
    <property type="match status" value="1"/>
</dbReference>
<dbReference type="InterPro" id="IPR030394">
    <property type="entry name" value="G_HFLX_dom"/>
</dbReference>
<comment type="similarity">
    <text evidence="5">Belongs to the TRAFAC class OBG-HflX-like GTPase superfamily. HflX GTPase family.</text>
</comment>
<keyword evidence="3" id="KW-0460">Magnesium</keyword>
<evidence type="ECO:0000256" key="2">
    <source>
        <dbReference type="ARBA" id="ARBA00022741"/>
    </source>
</evidence>
<keyword evidence="2 5" id="KW-0547">Nucleotide-binding</keyword>
<gene>
    <name evidence="5 8" type="primary">hflX</name>
    <name evidence="8" type="ORF">KCG45_12725</name>
</gene>
<evidence type="ECO:0000259" key="7">
    <source>
        <dbReference type="PROSITE" id="PS51705"/>
    </source>
</evidence>
<evidence type="ECO:0000313" key="9">
    <source>
        <dbReference type="Proteomes" id="UP000699975"/>
    </source>
</evidence>
<dbReference type="Pfam" id="PF01926">
    <property type="entry name" value="MMR_HSR1"/>
    <property type="match status" value="1"/>
</dbReference>
<dbReference type="Pfam" id="PF19275">
    <property type="entry name" value="HflX_C"/>
    <property type="match status" value="1"/>
</dbReference>
<dbReference type="InterPro" id="IPR025121">
    <property type="entry name" value="GTPase_HflX_N"/>
</dbReference>
<protein>
    <recommendedName>
        <fullName evidence="5">GTPase HflX</fullName>
    </recommendedName>
    <alternativeName>
        <fullName evidence="5">GTP-binding protein HflX</fullName>
    </alternativeName>
</protein>
<evidence type="ECO:0000256" key="4">
    <source>
        <dbReference type="ARBA" id="ARBA00023134"/>
    </source>
</evidence>
<evidence type="ECO:0000256" key="5">
    <source>
        <dbReference type="HAMAP-Rule" id="MF_00900"/>
    </source>
</evidence>
<comment type="function">
    <text evidence="5">GTPase that associates with the 50S ribosomal subunit and may have a role during protein synthesis or ribosome biogenesis.</text>
</comment>
<keyword evidence="1" id="KW-0479">Metal-binding</keyword>
<dbReference type="HAMAP" id="MF_00900">
    <property type="entry name" value="GTPase_HflX"/>
    <property type="match status" value="1"/>
</dbReference>
<dbReference type="PANTHER" id="PTHR10229">
    <property type="entry name" value="GTP-BINDING PROTEIN HFLX"/>
    <property type="match status" value="1"/>
</dbReference>
<dbReference type="RefSeq" id="WP_218317565.1">
    <property type="nucleotide sequence ID" value="NZ_JAGSPB010000002.1"/>
</dbReference>
<sequence>MDEVTRGARALVLCPDIRSLRYDLDAPERLAEAQGLALAIGVVIGHSEILPIRQMQPNTLFGSGQVQNIAAWCEQYECELVIVDGALSPIQQRNLEEKLKRKVIDRTGLILEIFGERAATAEGRLQVELAHLDYQQSRLVRSWTHLERQRGGFGFLGGPGETQIEADRRMIRQRMSRLRRELEQVRKTRTLHRERRGRAPWPVIALVGYTNAGKSTLFNLLTGAEVMAEDLLFATLDPTMRAISLPGVEKAILSDTVGFISDLPTQLVAAFRATLEEVTGADIICHVRDMANPANAAQKKQVMEVLADLDVVDPDTGESEIPILEVWNKVDLLGSEERAELQELASAQGAAVISALSGAGIDALNAKIAEMLTKKATEVTVTIPVSDGRRMAWLHAHGDVIEDADAGEGERGPLRRLTVRLNPKELGQYTTIAD</sequence>
<dbReference type="Pfam" id="PF16360">
    <property type="entry name" value="GTP-bdg_M"/>
    <property type="match status" value="1"/>
</dbReference>
<dbReference type="NCBIfam" id="TIGR03156">
    <property type="entry name" value="GTP_HflX"/>
    <property type="match status" value="1"/>
</dbReference>
<evidence type="ECO:0000256" key="3">
    <source>
        <dbReference type="ARBA" id="ARBA00022842"/>
    </source>
</evidence>
<dbReference type="InterPro" id="IPR045498">
    <property type="entry name" value="HflX_C"/>
</dbReference>
<organism evidence="8 9">
    <name type="scientific">Erythrobacter ani</name>
    <dbReference type="NCBI Taxonomy" id="2827235"/>
    <lineage>
        <taxon>Bacteria</taxon>
        <taxon>Pseudomonadati</taxon>
        <taxon>Pseudomonadota</taxon>
        <taxon>Alphaproteobacteria</taxon>
        <taxon>Sphingomonadales</taxon>
        <taxon>Erythrobacteraceae</taxon>
        <taxon>Erythrobacter/Porphyrobacter group</taxon>
        <taxon>Erythrobacter</taxon>
    </lineage>
</organism>
<evidence type="ECO:0000313" key="8">
    <source>
        <dbReference type="EMBL" id="MBV7267049.1"/>
    </source>
</evidence>
<dbReference type="InterPro" id="IPR032305">
    <property type="entry name" value="GTP-bd_M"/>
</dbReference>
<keyword evidence="5" id="KW-0963">Cytoplasm</keyword>
<dbReference type="PROSITE" id="PS51705">
    <property type="entry name" value="G_HFLX"/>
    <property type="match status" value="1"/>
</dbReference>
<dbReference type="PANTHER" id="PTHR10229:SF0">
    <property type="entry name" value="GTP-BINDING PROTEIN 6-RELATED"/>
    <property type="match status" value="1"/>
</dbReference>
<keyword evidence="9" id="KW-1185">Reference proteome</keyword>
<dbReference type="Pfam" id="PF13167">
    <property type="entry name" value="GTP-bdg_N"/>
    <property type="match status" value="1"/>
</dbReference>
<keyword evidence="6" id="KW-0175">Coiled coil</keyword>
<reference evidence="8 9" key="1">
    <citation type="submission" date="2021-04" db="EMBL/GenBank/DDBJ databases">
        <authorList>
            <person name="Pira H."/>
            <person name="Risdian C."/>
            <person name="Wink J."/>
        </authorList>
    </citation>
    <scope>NUCLEOTIDE SEQUENCE [LARGE SCALE GENOMIC DNA]</scope>
    <source>
        <strain evidence="8 9">WH131</strain>
    </source>
</reference>